<dbReference type="GO" id="GO:0046872">
    <property type="term" value="F:metal ion binding"/>
    <property type="evidence" value="ECO:0007669"/>
    <property type="project" value="UniProtKB-KW"/>
</dbReference>
<evidence type="ECO:0000256" key="4">
    <source>
        <dbReference type="PROSITE-ProRule" id="PRU00433"/>
    </source>
</evidence>
<evidence type="ECO:0000256" key="2">
    <source>
        <dbReference type="ARBA" id="ARBA00022723"/>
    </source>
</evidence>
<keyword evidence="1 4" id="KW-0349">Heme</keyword>
<dbReference type="GO" id="GO:0009055">
    <property type="term" value="F:electron transfer activity"/>
    <property type="evidence" value="ECO:0007669"/>
    <property type="project" value="InterPro"/>
</dbReference>
<dbReference type="Gene3D" id="1.10.760.10">
    <property type="entry name" value="Cytochrome c-like domain"/>
    <property type="match status" value="1"/>
</dbReference>
<dbReference type="GO" id="GO:0020037">
    <property type="term" value="F:heme binding"/>
    <property type="evidence" value="ECO:0007669"/>
    <property type="project" value="InterPro"/>
</dbReference>
<dbReference type="InterPro" id="IPR036909">
    <property type="entry name" value="Cyt_c-like_dom_sf"/>
</dbReference>
<evidence type="ECO:0000313" key="6">
    <source>
        <dbReference type="EMBL" id="PJK27998.1"/>
    </source>
</evidence>
<keyword evidence="7" id="KW-1185">Reference proteome</keyword>
<dbReference type="InterPro" id="IPR009056">
    <property type="entry name" value="Cyt_c-like_dom"/>
</dbReference>
<dbReference type="SUPFAM" id="SSF46626">
    <property type="entry name" value="Cytochrome c"/>
    <property type="match status" value="2"/>
</dbReference>
<gene>
    <name evidence="6" type="ORF">CVT23_19720</name>
</gene>
<dbReference type="PROSITE" id="PS51007">
    <property type="entry name" value="CYTC"/>
    <property type="match status" value="1"/>
</dbReference>
<protein>
    <submittedName>
        <fullName evidence="6">Cytochrome C</fullName>
    </submittedName>
</protein>
<sequence>MELAGWAEIESNPAFTASAPNITPDPETGIGGWTDRQIIDAIREGRRPDGSIIGPPMPIALYRGLSDRDVQAIVAYMRQVEPVNNEVPDSVYNMPLPPAYGPPVGAVPEPDRDDRLAYGAYLAGPAGHCIECHSPMGPKGPDWENRLGAGGLEFHLPFGTVVSTNITPAGIGDYSDAEVERMIREGVRPDGSKMLPPMPYGYYANISEPDMDAIIAFLRSLPEK</sequence>
<dbReference type="PANTHER" id="PTHR35008:SF9">
    <property type="entry name" value="CYTOCHROME C DOMAIN-CONTAINING PROTEIN"/>
    <property type="match status" value="1"/>
</dbReference>
<comment type="caution">
    <text evidence="6">The sequence shown here is derived from an EMBL/GenBank/DDBJ whole genome shotgun (WGS) entry which is preliminary data.</text>
</comment>
<dbReference type="AlphaFoldDB" id="A0A2M9FX08"/>
<evidence type="ECO:0000256" key="1">
    <source>
        <dbReference type="ARBA" id="ARBA00022617"/>
    </source>
</evidence>
<proteinExistence type="predicted"/>
<evidence type="ECO:0000259" key="5">
    <source>
        <dbReference type="PROSITE" id="PS51007"/>
    </source>
</evidence>
<keyword evidence="3 4" id="KW-0408">Iron</keyword>
<dbReference type="InterPro" id="IPR051459">
    <property type="entry name" value="Cytochrome_c-type_DH"/>
</dbReference>
<evidence type="ECO:0000256" key="3">
    <source>
        <dbReference type="ARBA" id="ARBA00023004"/>
    </source>
</evidence>
<evidence type="ECO:0000313" key="7">
    <source>
        <dbReference type="Proteomes" id="UP000229498"/>
    </source>
</evidence>
<dbReference type="PANTHER" id="PTHR35008">
    <property type="entry name" value="BLL4482 PROTEIN-RELATED"/>
    <property type="match status" value="1"/>
</dbReference>
<dbReference type="EMBL" id="PHIG01000052">
    <property type="protein sequence ID" value="PJK27998.1"/>
    <property type="molecule type" value="Genomic_DNA"/>
</dbReference>
<reference evidence="6 7" key="1">
    <citation type="submission" date="2017-11" db="EMBL/GenBank/DDBJ databases">
        <title>Draft genome sequence of Rhizobiales bacterium SY3-13.</title>
        <authorList>
            <person name="Sun C."/>
        </authorList>
    </citation>
    <scope>NUCLEOTIDE SEQUENCE [LARGE SCALE GENOMIC DNA]</scope>
    <source>
        <strain evidence="6 7">SY3-13</strain>
    </source>
</reference>
<accession>A0A2M9FX08</accession>
<organism evidence="6 7">
    <name type="scientific">Minwuia thermotolerans</name>
    <dbReference type="NCBI Taxonomy" id="2056226"/>
    <lineage>
        <taxon>Bacteria</taxon>
        <taxon>Pseudomonadati</taxon>
        <taxon>Pseudomonadota</taxon>
        <taxon>Alphaproteobacteria</taxon>
        <taxon>Minwuiales</taxon>
        <taxon>Minwuiaceae</taxon>
        <taxon>Minwuia</taxon>
    </lineage>
</organism>
<dbReference type="Proteomes" id="UP000229498">
    <property type="component" value="Unassembled WGS sequence"/>
</dbReference>
<feature type="domain" description="Cytochrome c" evidence="5">
    <location>
        <begin position="114"/>
        <end position="222"/>
    </location>
</feature>
<name>A0A2M9FX08_9PROT</name>
<keyword evidence="2 4" id="KW-0479">Metal-binding</keyword>